<gene>
    <name evidence="4" type="ORF">MEDL_48809</name>
</gene>
<reference evidence="4" key="1">
    <citation type="submission" date="2021-03" db="EMBL/GenBank/DDBJ databases">
        <authorList>
            <person name="Bekaert M."/>
        </authorList>
    </citation>
    <scope>NUCLEOTIDE SEQUENCE</scope>
</reference>
<organism evidence="4 5">
    <name type="scientific">Mytilus edulis</name>
    <name type="common">Blue mussel</name>
    <dbReference type="NCBI Taxonomy" id="6550"/>
    <lineage>
        <taxon>Eukaryota</taxon>
        <taxon>Metazoa</taxon>
        <taxon>Spiralia</taxon>
        <taxon>Lophotrochozoa</taxon>
        <taxon>Mollusca</taxon>
        <taxon>Bivalvia</taxon>
        <taxon>Autobranchia</taxon>
        <taxon>Pteriomorphia</taxon>
        <taxon>Mytilida</taxon>
        <taxon>Mytiloidea</taxon>
        <taxon>Mytilidae</taxon>
        <taxon>Mytilinae</taxon>
        <taxon>Mytilus</taxon>
    </lineage>
</organism>
<dbReference type="Proteomes" id="UP000683360">
    <property type="component" value="Unassembled WGS sequence"/>
</dbReference>
<comment type="caution">
    <text evidence="4">The sequence shown here is derived from an EMBL/GenBank/DDBJ whole genome shotgun (WGS) entry which is preliminary data.</text>
</comment>
<protein>
    <recommendedName>
        <fullName evidence="3">B box-type domain-containing protein</fullName>
    </recommendedName>
</protein>
<dbReference type="EMBL" id="CAJPWZ010002347">
    <property type="protein sequence ID" value="CAG2236283.1"/>
    <property type="molecule type" value="Genomic_DNA"/>
</dbReference>
<dbReference type="AlphaFoldDB" id="A0A8S3TY21"/>
<dbReference type="GO" id="GO:0008270">
    <property type="term" value="F:zinc ion binding"/>
    <property type="evidence" value="ECO:0007669"/>
    <property type="project" value="UniProtKB-KW"/>
</dbReference>
<dbReference type="PROSITE" id="PS50119">
    <property type="entry name" value="ZF_BBOX"/>
    <property type="match status" value="1"/>
</dbReference>
<keyword evidence="1" id="KW-0862">Zinc</keyword>
<evidence type="ECO:0000313" key="5">
    <source>
        <dbReference type="Proteomes" id="UP000683360"/>
    </source>
</evidence>
<evidence type="ECO:0000313" key="4">
    <source>
        <dbReference type="EMBL" id="CAG2236283.1"/>
    </source>
</evidence>
<evidence type="ECO:0000256" key="1">
    <source>
        <dbReference type="PROSITE-ProRule" id="PRU00024"/>
    </source>
</evidence>
<keyword evidence="2" id="KW-0175">Coiled coil</keyword>
<feature type="coiled-coil region" evidence="2">
    <location>
        <begin position="103"/>
        <end position="137"/>
    </location>
</feature>
<name>A0A8S3TY21_MYTED</name>
<evidence type="ECO:0000259" key="3">
    <source>
        <dbReference type="PROSITE" id="PS50119"/>
    </source>
</evidence>
<proteinExistence type="predicted"/>
<dbReference type="InterPro" id="IPR000315">
    <property type="entry name" value="Znf_B-box"/>
</dbReference>
<keyword evidence="5" id="KW-1185">Reference proteome</keyword>
<accession>A0A8S3TY21</accession>
<evidence type="ECO:0000256" key="2">
    <source>
        <dbReference type="SAM" id="Coils"/>
    </source>
</evidence>
<dbReference type="CDD" id="cd19757">
    <property type="entry name" value="Bbox1"/>
    <property type="match status" value="1"/>
</dbReference>
<sequence>MAQCTVKSCDICEKSPRSRFCTNCKQYFCKICEISHLKSTFFSNHVFKDTDIANTEVKKSICKHDKKFMYYCSVCASRNCDICFPYQSKHDCCHIDAAAPIFRSSLEQDISAAEDKIKRAKQEISTSRLTLKNFKDEADKAKKDIVERVDVIVNALNDTKIPI</sequence>
<feature type="domain" description="B box-type" evidence="3">
    <location>
        <begin position="9"/>
        <end position="50"/>
    </location>
</feature>
<keyword evidence="1" id="KW-0863">Zinc-finger</keyword>
<dbReference type="Gene3D" id="3.30.160.60">
    <property type="entry name" value="Classic Zinc Finger"/>
    <property type="match status" value="1"/>
</dbReference>
<keyword evidence="1" id="KW-0479">Metal-binding</keyword>